<dbReference type="AlphaFoldDB" id="A0A2C6MF80"/>
<comment type="caution">
    <text evidence="2">The sequence shown here is derived from an EMBL/GenBank/DDBJ whole genome shotgun (WGS) entry which is preliminary data.</text>
</comment>
<keyword evidence="3" id="KW-1185">Reference proteome</keyword>
<dbReference type="EMBL" id="AWQQ01000054">
    <property type="protein sequence ID" value="PHJ38332.1"/>
    <property type="molecule type" value="Genomic_DNA"/>
</dbReference>
<evidence type="ECO:0000313" key="3">
    <source>
        <dbReference type="Proteomes" id="UP000222564"/>
    </source>
</evidence>
<evidence type="ECO:0000313" key="2">
    <source>
        <dbReference type="EMBL" id="PHJ38332.1"/>
    </source>
</evidence>
<evidence type="ECO:0008006" key="4">
    <source>
        <dbReference type="Google" id="ProtNLM"/>
    </source>
</evidence>
<accession>A0A2C6MF80</accession>
<dbReference type="GO" id="GO:0016020">
    <property type="term" value="C:membrane"/>
    <property type="evidence" value="ECO:0007669"/>
    <property type="project" value="GOC"/>
</dbReference>
<dbReference type="Gene3D" id="3.30.1700.10">
    <property type="entry name" value="lpxc deacetylase, domain 2"/>
    <property type="match status" value="1"/>
</dbReference>
<proteinExistence type="predicted"/>
<dbReference type="GO" id="GO:0103117">
    <property type="term" value="F:UDP-3-O-acyl-N-acetylglucosamine deacetylase activity"/>
    <property type="evidence" value="ECO:0007669"/>
    <property type="project" value="InterPro"/>
</dbReference>
<gene>
    <name evidence="2" type="ORF">P378_10905</name>
</gene>
<dbReference type="InterPro" id="IPR011334">
    <property type="entry name" value="UDP-acyl_GlcNac_deAcase_C"/>
</dbReference>
<dbReference type="Pfam" id="PF03331">
    <property type="entry name" value="LpxC"/>
    <property type="match status" value="1"/>
</dbReference>
<dbReference type="InterPro" id="IPR004463">
    <property type="entry name" value="UDP-acyl_GlcNac_deAcase"/>
</dbReference>
<dbReference type="GO" id="GO:0009245">
    <property type="term" value="P:lipid A biosynthetic process"/>
    <property type="evidence" value="ECO:0007669"/>
    <property type="project" value="InterPro"/>
</dbReference>
<organism evidence="2 3">
    <name type="scientific">Desulforamulus profundi</name>
    <dbReference type="NCBI Taxonomy" id="1383067"/>
    <lineage>
        <taxon>Bacteria</taxon>
        <taxon>Bacillati</taxon>
        <taxon>Bacillota</taxon>
        <taxon>Clostridia</taxon>
        <taxon>Eubacteriales</taxon>
        <taxon>Peptococcaceae</taxon>
        <taxon>Desulforamulus</taxon>
    </lineage>
</organism>
<sequence>MQWNNEPARHKILDLLGDISTLGQPVKGHFIGIRTGHKANIRMCHKLMQQA</sequence>
<comment type="function">
    <text evidence="1">Catalyzes the hydrolysis of UDP-3-O-myristoyl-N-acetylglucosamine to form UDP-3-O-myristoylglucosamine and acetate, the committed step in lipid A biosynthesis.</text>
</comment>
<dbReference type="SUPFAM" id="SSF54211">
    <property type="entry name" value="Ribosomal protein S5 domain 2-like"/>
    <property type="match status" value="1"/>
</dbReference>
<dbReference type="InterPro" id="IPR020568">
    <property type="entry name" value="Ribosomal_Su5_D2-typ_SF"/>
</dbReference>
<protein>
    <recommendedName>
        <fullName evidence="4">UDP-3-O-[3-hydroxymyristoyl] N-acetylglucosamine deacetylase</fullName>
    </recommendedName>
</protein>
<reference evidence="2 3" key="1">
    <citation type="submission" date="2013-09" db="EMBL/GenBank/DDBJ databases">
        <title>Biodegradation of hydrocarbons in the deep terrestrial subsurface : characterization of a microbial consortium composed of two Desulfotomaculum species originating from a deep geological formation.</title>
        <authorList>
            <person name="Aullo T."/>
            <person name="Berlendis S."/>
            <person name="Lascourreges J.-F."/>
            <person name="Dessort D."/>
            <person name="Saint-Laurent S."/>
            <person name="Schraauwers B."/>
            <person name="Mas J."/>
            <person name="Magot M."/>
            <person name="Ranchou-Peyruse A."/>
        </authorList>
    </citation>
    <scope>NUCLEOTIDE SEQUENCE [LARGE SCALE GENOMIC DNA]</scope>
    <source>
        <strain evidence="2 3">Bs107</strain>
    </source>
</reference>
<dbReference type="Proteomes" id="UP000222564">
    <property type="component" value="Unassembled WGS sequence"/>
</dbReference>
<evidence type="ECO:0000256" key="1">
    <source>
        <dbReference type="ARBA" id="ARBA00002923"/>
    </source>
</evidence>
<name>A0A2C6MF80_9FIRM</name>